<protein>
    <submittedName>
        <fullName evidence="2">Uncharacterized protein</fullName>
    </submittedName>
</protein>
<reference evidence="2" key="1">
    <citation type="submission" date="2019-01" db="EMBL/GenBank/DDBJ databases">
        <title>Draft genome sequences of three monokaryotic isolates of the white-rot basidiomycete fungus Dichomitus squalens.</title>
        <authorList>
            <consortium name="DOE Joint Genome Institute"/>
            <person name="Lopez S.C."/>
            <person name="Andreopoulos B."/>
            <person name="Pangilinan J."/>
            <person name="Lipzen A."/>
            <person name="Riley R."/>
            <person name="Ahrendt S."/>
            <person name="Ng V."/>
            <person name="Barry K."/>
            <person name="Daum C."/>
            <person name="Grigoriev I.V."/>
            <person name="Hilden K.S."/>
            <person name="Makela M.R."/>
            <person name="de Vries R.P."/>
        </authorList>
    </citation>
    <scope>NUCLEOTIDE SEQUENCE [LARGE SCALE GENOMIC DNA]</scope>
    <source>
        <strain evidence="2">OM18370.1</strain>
    </source>
</reference>
<keyword evidence="1" id="KW-1133">Transmembrane helix</keyword>
<dbReference type="AlphaFoldDB" id="A0A4Q9M990"/>
<keyword evidence="1" id="KW-0472">Membrane</keyword>
<evidence type="ECO:0000256" key="1">
    <source>
        <dbReference type="SAM" id="Phobius"/>
    </source>
</evidence>
<feature type="transmembrane region" description="Helical" evidence="1">
    <location>
        <begin position="6"/>
        <end position="27"/>
    </location>
</feature>
<accession>A0A4Q9M990</accession>
<proteinExistence type="predicted"/>
<gene>
    <name evidence="2" type="ORF">BD311DRAFT_767962</name>
</gene>
<evidence type="ECO:0000313" key="2">
    <source>
        <dbReference type="EMBL" id="TBU23704.1"/>
    </source>
</evidence>
<organism evidence="2">
    <name type="scientific">Dichomitus squalens</name>
    <dbReference type="NCBI Taxonomy" id="114155"/>
    <lineage>
        <taxon>Eukaryota</taxon>
        <taxon>Fungi</taxon>
        <taxon>Dikarya</taxon>
        <taxon>Basidiomycota</taxon>
        <taxon>Agaricomycotina</taxon>
        <taxon>Agaricomycetes</taxon>
        <taxon>Polyporales</taxon>
        <taxon>Polyporaceae</taxon>
        <taxon>Dichomitus</taxon>
    </lineage>
</organism>
<dbReference type="Proteomes" id="UP000292957">
    <property type="component" value="Unassembled WGS sequence"/>
</dbReference>
<name>A0A4Q9M990_9APHY</name>
<keyword evidence="1" id="KW-0812">Transmembrane</keyword>
<dbReference type="EMBL" id="ML143497">
    <property type="protein sequence ID" value="TBU23704.1"/>
    <property type="molecule type" value="Genomic_DNA"/>
</dbReference>
<sequence length="97" mass="10739">MFAFRITIISRSATILTDILLLAMSWRRLSKQRDLVSRMLLGIAVSSALSFVMASTTSFIYVASSSFEAADLRLSIVTETAPRFDHGHQILSVTSLQ</sequence>
<feature type="transmembrane region" description="Helical" evidence="1">
    <location>
        <begin position="39"/>
        <end position="63"/>
    </location>
</feature>